<gene>
    <name evidence="1" type="ORF">D0C36_00375</name>
</gene>
<reference evidence="1 2" key="1">
    <citation type="submission" date="2018-08" db="EMBL/GenBank/DDBJ databases">
        <title>Mucilaginibacter sp. MYSH2.</title>
        <authorList>
            <person name="Seo T."/>
        </authorList>
    </citation>
    <scope>NUCLEOTIDE SEQUENCE [LARGE SCALE GENOMIC DNA]</scope>
    <source>
        <strain evidence="1 2">MYSH2</strain>
    </source>
</reference>
<dbReference type="AlphaFoldDB" id="A0A372NVL6"/>
<evidence type="ECO:0000313" key="2">
    <source>
        <dbReference type="Proteomes" id="UP000264217"/>
    </source>
</evidence>
<dbReference type="Proteomes" id="UP000264217">
    <property type="component" value="Unassembled WGS sequence"/>
</dbReference>
<dbReference type="RefSeq" id="WP_117389618.1">
    <property type="nucleotide sequence ID" value="NZ_QWDC01000001.1"/>
</dbReference>
<proteinExistence type="predicted"/>
<organism evidence="1 2">
    <name type="scientific">Mucilaginibacter conchicola</name>
    <dbReference type="NCBI Taxonomy" id="2303333"/>
    <lineage>
        <taxon>Bacteria</taxon>
        <taxon>Pseudomonadati</taxon>
        <taxon>Bacteroidota</taxon>
        <taxon>Sphingobacteriia</taxon>
        <taxon>Sphingobacteriales</taxon>
        <taxon>Sphingobacteriaceae</taxon>
        <taxon>Mucilaginibacter</taxon>
    </lineage>
</organism>
<dbReference type="SUPFAM" id="SSF55961">
    <property type="entry name" value="Bet v1-like"/>
    <property type="match status" value="1"/>
</dbReference>
<dbReference type="CDD" id="cd07812">
    <property type="entry name" value="SRPBCC"/>
    <property type="match status" value="1"/>
</dbReference>
<sequence length="131" mass="14651">MSVFESAVTINKPASVVYAFLGDMNNHRQLMPDSITDWQSTTDQASFNVQNITTLSLKIDERVADTLIRIIPAEKAPFDLELKWELNSASENTEAKFTITADLNMMMKMVASGPLKKLVEEETANLVRLLS</sequence>
<keyword evidence="2" id="KW-1185">Reference proteome</keyword>
<protein>
    <submittedName>
        <fullName evidence="1">SRPBCC family protein</fullName>
    </submittedName>
</protein>
<accession>A0A372NVL6</accession>
<comment type="caution">
    <text evidence="1">The sequence shown here is derived from an EMBL/GenBank/DDBJ whole genome shotgun (WGS) entry which is preliminary data.</text>
</comment>
<dbReference type="EMBL" id="QWDC01000001">
    <property type="protein sequence ID" value="RFZ94052.1"/>
    <property type="molecule type" value="Genomic_DNA"/>
</dbReference>
<name>A0A372NVL6_9SPHI</name>
<dbReference type="Gene3D" id="3.30.530.20">
    <property type="match status" value="1"/>
</dbReference>
<dbReference type="InterPro" id="IPR023393">
    <property type="entry name" value="START-like_dom_sf"/>
</dbReference>
<dbReference type="OrthoDB" id="1011799at2"/>
<evidence type="ECO:0000313" key="1">
    <source>
        <dbReference type="EMBL" id="RFZ94052.1"/>
    </source>
</evidence>